<feature type="signal peptide" evidence="1">
    <location>
        <begin position="1"/>
        <end position="19"/>
    </location>
</feature>
<dbReference type="EMBL" id="JAEHFX010000001">
    <property type="protein sequence ID" value="MBK0401523.1"/>
    <property type="molecule type" value="Genomic_DNA"/>
</dbReference>
<reference evidence="2 3" key="1">
    <citation type="submission" date="2020-12" db="EMBL/GenBank/DDBJ databases">
        <title>Bacterial novel species Adhaeribacter sp. BT258 isolated from soil.</title>
        <authorList>
            <person name="Jung H.-Y."/>
        </authorList>
    </citation>
    <scope>NUCLEOTIDE SEQUENCE [LARGE SCALE GENOMIC DNA]</scope>
    <source>
        <strain evidence="2 3">BT258</strain>
    </source>
</reference>
<evidence type="ECO:0000313" key="3">
    <source>
        <dbReference type="Proteomes" id="UP000644147"/>
    </source>
</evidence>
<evidence type="ECO:0000313" key="2">
    <source>
        <dbReference type="EMBL" id="MBK0401523.1"/>
    </source>
</evidence>
<dbReference type="Proteomes" id="UP000644147">
    <property type="component" value="Unassembled WGS sequence"/>
</dbReference>
<keyword evidence="1" id="KW-0732">Signal</keyword>
<evidence type="ECO:0008006" key="4">
    <source>
        <dbReference type="Google" id="ProtNLM"/>
    </source>
</evidence>
<organism evidence="2 3">
    <name type="scientific">Adhaeribacter terrigena</name>
    <dbReference type="NCBI Taxonomy" id="2793070"/>
    <lineage>
        <taxon>Bacteria</taxon>
        <taxon>Pseudomonadati</taxon>
        <taxon>Bacteroidota</taxon>
        <taxon>Cytophagia</taxon>
        <taxon>Cytophagales</taxon>
        <taxon>Hymenobacteraceae</taxon>
        <taxon>Adhaeribacter</taxon>
    </lineage>
</organism>
<name>A0ABS1BYQ8_9BACT</name>
<feature type="chain" id="PRO_5045682516" description="Outer membrane protein beta-barrel domain-containing protein" evidence="1">
    <location>
        <begin position="20"/>
        <end position="261"/>
    </location>
</feature>
<keyword evidence="3" id="KW-1185">Reference proteome</keyword>
<sequence>MRNFLVLMCVLSCCTNVLAQKILSLKPFIGRQTPICRFDKNFPAPDGLSVKPLRMEWSPGILLALKLNSNWTVQSGIAMGWTGWHLKDKKSDANFSDRPDGLSAFHQTNQVQLLVQRRITTVNTLNISPGRDNYLLNFDLYLTAGLIYSIIPRYGSQADSTIFKRYMHNGKPESNFSYHKFLHRHSNSIYIGLGTQFYSRNNARFDLTLYYSQGLTDVMEIEVDYRQNDDRYKAKLRTRGSVFGATLAYPIRLKTFERKSV</sequence>
<evidence type="ECO:0000256" key="1">
    <source>
        <dbReference type="SAM" id="SignalP"/>
    </source>
</evidence>
<protein>
    <recommendedName>
        <fullName evidence="4">Outer membrane protein beta-barrel domain-containing protein</fullName>
    </recommendedName>
</protein>
<comment type="caution">
    <text evidence="2">The sequence shown here is derived from an EMBL/GenBank/DDBJ whole genome shotgun (WGS) entry which is preliminary data.</text>
</comment>
<accession>A0ABS1BYQ8</accession>
<proteinExistence type="predicted"/>
<gene>
    <name evidence="2" type="ORF">I5M27_00920</name>
</gene>
<dbReference type="RefSeq" id="WP_200504153.1">
    <property type="nucleotide sequence ID" value="NZ_JAEHFX010000001.1"/>
</dbReference>